<dbReference type="EMBL" id="LWDF02002357">
    <property type="protein sequence ID" value="KAE8236173.1"/>
    <property type="molecule type" value="Genomic_DNA"/>
</dbReference>
<protein>
    <submittedName>
        <fullName evidence="2">Uncharacterized protein</fullName>
    </submittedName>
</protein>
<feature type="compositionally biased region" description="Polar residues" evidence="1">
    <location>
        <begin position="288"/>
        <end position="302"/>
    </location>
</feature>
<feature type="region of interest" description="Disordered" evidence="1">
    <location>
        <begin position="49"/>
        <end position="79"/>
    </location>
</feature>
<feature type="region of interest" description="Disordered" evidence="1">
    <location>
        <begin position="218"/>
        <end position="241"/>
    </location>
</feature>
<proteinExistence type="predicted"/>
<sequence>MNVERPNTTSHNHTKNHRSRGGAGGLGEGTSGIAAGSISASICSLGSTSYRADRGDDSRSLKGSTSGTGLDSHDHDRRDEAHRAEMWGDLSKCEVKLTVKQTLFRSETRRFLLNESRTNASLKITVEIVHIGGSRQYTVPTLKDGIIISSSDHNPSDFPLLPFVNPGRDDPGHATTSLPRDAKDRKDFEVLQSKNSTGDTSLQSSSHHNNHYSASKSYAASIGGEPNRERASSSASSFDTRSARSINLAGTSTEYAALGVPSRASKALTAGLTSRSGSNYPFSFNAPRSVSGHTRMPSQNLRNPEAVKEQKAKQRWTAGSKELGTGEGTEFSSEEIVRDLFRSQPKHLVI</sequence>
<feature type="compositionally biased region" description="Basic and acidic residues" evidence="1">
    <location>
        <begin position="51"/>
        <end position="60"/>
    </location>
</feature>
<dbReference type="Proteomes" id="UP000077521">
    <property type="component" value="Unassembled WGS sequence"/>
</dbReference>
<reference evidence="2" key="1">
    <citation type="submission" date="2016-04" db="EMBL/GenBank/DDBJ databases">
        <authorList>
            <person name="Nguyen H.D."/>
            <person name="Samba Siva P."/>
            <person name="Cullis J."/>
            <person name="Levesque C.A."/>
            <person name="Hambleton S."/>
        </authorList>
    </citation>
    <scope>NUCLEOTIDE SEQUENCE</scope>
    <source>
        <strain evidence="2">DAOMC 236416</strain>
    </source>
</reference>
<feature type="compositionally biased region" description="Low complexity" evidence="1">
    <location>
        <begin position="232"/>
        <end position="241"/>
    </location>
</feature>
<feature type="non-terminal residue" evidence="2">
    <location>
        <position position="350"/>
    </location>
</feature>
<accession>A0A8T8SAX9</accession>
<gene>
    <name evidence="2" type="ORF">A4X13_0g9238</name>
</gene>
<evidence type="ECO:0000313" key="2">
    <source>
        <dbReference type="EMBL" id="KAE8236173.1"/>
    </source>
</evidence>
<feature type="compositionally biased region" description="Polar residues" evidence="1">
    <location>
        <begin position="1"/>
        <end position="11"/>
    </location>
</feature>
<organism evidence="2 3">
    <name type="scientific">Tilletia indica</name>
    <dbReference type="NCBI Taxonomy" id="43049"/>
    <lineage>
        <taxon>Eukaryota</taxon>
        <taxon>Fungi</taxon>
        <taxon>Dikarya</taxon>
        <taxon>Basidiomycota</taxon>
        <taxon>Ustilaginomycotina</taxon>
        <taxon>Exobasidiomycetes</taxon>
        <taxon>Tilletiales</taxon>
        <taxon>Tilletiaceae</taxon>
        <taxon>Tilletia</taxon>
    </lineage>
</organism>
<comment type="caution">
    <text evidence="2">The sequence shown here is derived from an EMBL/GenBank/DDBJ whole genome shotgun (WGS) entry which is preliminary data.</text>
</comment>
<feature type="region of interest" description="Disordered" evidence="1">
    <location>
        <begin position="1"/>
        <end position="29"/>
    </location>
</feature>
<name>A0A8T8SAX9_9BASI</name>
<evidence type="ECO:0000256" key="1">
    <source>
        <dbReference type="SAM" id="MobiDB-lite"/>
    </source>
</evidence>
<dbReference type="AlphaFoldDB" id="A0A8T8SAX9"/>
<evidence type="ECO:0000313" key="3">
    <source>
        <dbReference type="Proteomes" id="UP000077521"/>
    </source>
</evidence>
<keyword evidence="3" id="KW-1185">Reference proteome</keyword>
<feature type="region of interest" description="Disordered" evidence="1">
    <location>
        <begin position="158"/>
        <end position="186"/>
    </location>
</feature>
<feature type="region of interest" description="Disordered" evidence="1">
    <location>
        <begin position="288"/>
        <end position="332"/>
    </location>
</feature>
<reference evidence="2" key="2">
    <citation type="journal article" date="2019" name="IMA Fungus">
        <title>Genome sequencing and comparison of five Tilletia species to identify candidate genes for the detection of regulated species infecting wheat.</title>
        <authorList>
            <person name="Nguyen H.D.T."/>
            <person name="Sultana T."/>
            <person name="Kesanakurti P."/>
            <person name="Hambleton S."/>
        </authorList>
    </citation>
    <scope>NUCLEOTIDE SEQUENCE</scope>
    <source>
        <strain evidence="2">DAOMC 236416</strain>
    </source>
</reference>